<sequence length="991" mass="109549">MVAKNWCYFITYALSLLVGAQTALRTRALQTAVTWDKYSLSIHNERVFVFSGEFHYYRLPSPDLWKDVLEKMKAAGFNAASVYFSWGYHSPKSGEYDFTGIRDVQKLFDIANEVGIYIISRAGPYINAEVDSGGFPGWLTTTKDLTRVYSPEYTAAWTEWLSAIDPYIAKNQITNKGPVILNQVGKFIFNMCKTNTTSIKMSVAANEQIENSDPSYMQALEDKFRADGVIVPLTFNDAWTNSSFGHGVGAVDIYGFDSYPQGFDCTNPNIWPGSAQTYWRGYHESFNPTEPLYIPEFQGGAFDPWGGVGYEKCATLINYQFERVFYKNNYAQGVTMLNLYMTYGGTNWGNIGYPGVYTSYDYAGGISESRQLPYKYGELKLQGHFTQTVKPFSTTFWFNGSTADNSDIRVDTLQDVYTGTQFYIVRHQNSSSLVHDTFHLNVNSTDGTFTIPQQASTAITLDGRDSKIIVTGYDFGSHHLVYSTNEIFTHAQIGKRNVALLYAFEGEDGETALKVNRSAKPAVKSFGNNPVTTCVNGTTLRLNYKHQGITPVVITGAAEPDLLLYLTGYDDAIKFWAPKVDDKQTVLVYGPYLVRGASLKGTTLALRGDTNATTTIEIVAPETVKTVTWNGEKISVQTTLYGTLVGKLAGPAKITVPNLLKAKWKFNWASPETDPNFDDSNWIVANHSTTNSITQPETLPVLYADDYGYHTGSIWFRGKFNGPSAITGLELLGQGGNGSGYLAWLNGEYLGGTPIPATSSSANATYTFSKGQVKSGENSISLLLLTSGHDEDWNVDDQFKSARGFGKALLVGGNNTAIKWKVQGNLGGEDIVDKVRGPYNEGGLYGERAGWHLPGFSDSKWQSVSLPYNFKQPGVAWFRTTFNLNIPSGHDVPLAFRFTDDKSKEYRAIFYVNGWQFGKYANALGPQTVFPVPEGIIKHNGQNTVAIGVISFNANSSELANFNIEILGAYCGGIKVNDVESPNYNKAVRRV</sequence>
<comment type="caution">
    <text evidence="11">The sequence shown here is derived from an EMBL/GenBank/DDBJ whole genome shotgun (WGS) entry which is preliminary data.</text>
</comment>
<evidence type="ECO:0000256" key="2">
    <source>
        <dbReference type="ARBA" id="ARBA00009809"/>
    </source>
</evidence>
<dbReference type="Pfam" id="PF01301">
    <property type="entry name" value="Glyco_hydro_35"/>
    <property type="match status" value="1"/>
</dbReference>
<evidence type="ECO:0000256" key="9">
    <source>
        <dbReference type="SAM" id="SignalP"/>
    </source>
</evidence>
<dbReference type="GO" id="GO:0005975">
    <property type="term" value="P:carbohydrate metabolic process"/>
    <property type="evidence" value="ECO:0007669"/>
    <property type="project" value="InterPro"/>
</dbReference>
<dbReference type="Gene3D" id="3.20.20.80">
    <property type="entry name" value="Glycosidases"/>
    <property type="match status" value="1"/>
</dbReference>
<keyword evidence="5" id="KW-0378">Hydrolase</keyword>
<dbReference type="EC" id="3.2.1.23" evidence="3"/>
<comment type="similarity">
    <text evidence="2 8">Belongs to the glycosyl hydrolase 35 family.</text>
</comment>
<dbReference type="InterPro" id="IPR025972">
    <property type="entry name" value="BetaGal_dom3"/>
</dbReference>
<feature type="chain" id="PRO_5018972641" description="beta-galactosidase" evidence="9">
    <location>
        <begin position="23"/>
        <end position="991"/>
    </location>
</feature>
<evidence type="ECO:0000256" key="8">
    <source>
        <dbReference type="RuleBase" id="RU003679"/>
    </source>
</evidence>
<proteinExistence type="inferred from homology"/>
<feature type="domain" description="Beta-galactosidase" evidence="10">
    <location>
        <begin position="390"/>
        <end position="575"/>
    </location>
</feature>
<evidence type="ECO:0000313" key="11">
    <source>
        <dbReference type="EMBL" id="RUS34276.1"/>
    </source>
</evidence>
<keyword evidence="6" id="KW-0325">Glycoprotein</keyword>
<evidence type="ECO:0000256" key="1">
    <source>
        <dbReference type="ARBA" id="ARBA00001412"/>
    </source>
</evidence>
<evidence type="ECO:0000256" key="7">
    <source>
        <dbReference type="ARBA" id="ARBA00023295"/>
    </source>
</evidence>
<dbReference type="SUPFAM" id="SSF51445">
    <property type="entry name" value="(Trans)glycosidases"/>
    <property type="match status" value="1"/>
</dbReference>
<organism evidence="11 12">
    <name type="scientific">Jimgerdemannia flammicorona</name>
    <dbReference type="NCBI Taxonomy" id="994334"/>
    <lineage>
        <taxon>Eukaryota</taxon>
        <taxon>Fungi</taxon>
        <taxon>Fungi incertae sedis</taxon>
        <taxon>Mucoromycota</taxon>
        <taxon>Mucoromycotina</taxon>
        <taxon>Endogonomycetes</taxon>
        <taxon>Endogonales</taxon>
        <taxon>Endogonaceae</taxon>
        <taxon>Jimgerdemannia</taxon>
    </lineage>
</organism>
<keyword evidence="12" id="KW-1185">Reference proteome</keyword>
<accession>A0A433QWY9</accession>
<dbReference type="SUPFAM" id="SSF49785">
    <property type="entry name" value="Galactose-binding domain-like"/>
    <property type="match status" value="2"/>
</dbReference>
<dbReference type="InterPro" id="IPR037110">
    <property type="entry name" value="Betagal_dom2_sf"/>
</dbReference>
<dbReference type="Gene3D" id="2.60.120.260">
    <property type="entry name" value="Galactose-binding domain-like"/>
    <property type="match status" value="2"/>
</dbReference>
<dbReference type="Pfam" id="PF13363">
    <property type="entry name" value="BetaGal_dom3"/>
    <property type="match status" value="1"/>
</dbReference>
<dbReference type="Pfam" id="PF13364">
    <property type="entry name" value="BetaGal_ABD2"/>
    <property type="match status" value="2"/>
</dbReference>
<dbReference type="Proteomes" id="UP000274822">
    <property type="component" value="Unassembled WGS sequence"/>
</dbReference>
<dbReference type="Gene3D" id="2.102.20.10">
    <property type="entry name" value="Beta-galactosidase, domain 2"/>
    <property type="match status" value="1"/>
</dbReference>
<feature type="signal peptide" evidence="9">
    <location>
        <begin position="1"/>
        <end position="22"/>
    </location>
</feature>
<dbReference type="InterPro" id="IPR036833">
    <property type="entry name" value="BetaGal_dom3_sf"/>
</dbReference>
<evidence type="ECO:0000256" key="3">
    <source>
        <dbReference type="ARBA" id="ARBA00012756"/>
    </source>
</evidence>
<keyword evidence="4 9" id="KW-0732">Signal</keyword>
<dbReference type="SUPFAM" id="SSF51011">
    <property type="entry name" value="Glycosyl hydrolase domain"/>
    <property type="match status" value="1"/>
</dbReference>
<dbReference type="InterPro" id="IPR001944">
    <property type="entry name" value="Glycoside_Hdrlase_35"/>
</dbReference>
<dbReference type="SMART" id="SM01029">
    <property type="entry name" value="BetaGal_dom2"/>
    <property type="match status" value="1"/>
</dbReference>
<gene>
    <name evidence="11" type="ORF">BC938DRAFT_481487</name>
</gene>
<name>A0A433QWY9_9FUNG</name>
<dbReference type="PANTHER" id="PTHR23421">
    <property type="entry name" value="BETA-GALACTOSIDASE RELATED"/>
    <property type="match status" value="1"/>
</dbReference>
<dbReference type="EMBL" id="RBNJ01000619">
    <property type="protein sequence ID" value="RUS34276.1"/>
    <property type="molecule type" value="Genomic_DNA"/>
</dbReference>
<dbReference type="InterPro" id="IPR025300">
    <property type="entry name" value="BetaGal_jelly_roll_dom"/>
</dbReference>
<reference evidence="11 12" key="1">
    <citation type="journal article" date="2018" name="New Phytol.">
        <title>Phylogenomics of Endogonaceae and evolution of mycorrhizas within Mucoromycota.</title>
        <authorList>
            <person name="Chang Y."/>
            <person name="Desiro A."/>
            <person name="Na H."/>
            <person name="Sandor L."/>
            <person name="Lipzen A."/>
            <person name="Clum A."/>
            <person name="Barry K."/>
            <person name="Grigoriev I.V."/>
            <person name="Martin F.M."/>
            <person name="Stajich J.E."/>
            <person name="Smith M.E."/>
            <person name="Bonito G."/>
            <person name="Spatafora J.W."/>
        </authorList>
    </citation>
    <scope>NUCLEOTIDE SEQUENCE [LARGE SCALE GENOMIC DNA]</scope>
    <source>
        <strain evidence="11 12">AD002</strain>
    </source>
</reference>
<keyword evidence="7" id="KW-0326">Glycosidase</keyword>
<evidence type="ECO:0000256" key="4">
    <source>
        <dbReference type="ARBA" id="ARBA00022729"/>
    </source>
</evidence>
<dbReference type="FunFam" id="3.20.20.80:FF:000040">
    <property type="entry name" value="Beta-galactosidase A"/>
    <property type="match status" value="1"/>
</dbReference>
<dbReference type="GO" id="GO:0004565">
    <property type="term" value="F:beta-galactosidase activity"/>
    <property type="evidence" value="ECO:0007669"/>
    <property type="project" value="UniProtKB-EC"/>
</dbReference>
<dbReference type="PRINTS" id="PR00742">
    <property type="entry name" value="GLHYDRLASE35"/>
</dbReference>
<evidence type="ECO:0000313" key="12">
    <source>
        <dbReference type="Proteomes" id="UP000274822"/>
    </source>
</evidence>
<evidence type="ECO:0000259" key="10">
    <source>
        <dbReference type="SMART" id="SM01029"/>
    </source>
</evidence>
<evidence type="ECO:0000256" key="6">
    <source>
        <dbReference type="ARBA" id="ARBA00023180"/>
    </source>
</evidence>
<dbReference type="AlphaFoldDB" id="A0A433QWY9"/>
<dbReference type="InterPro" id="IPR008979">
    <property type="entry name" value="Galactose-bd-like_sf"/>
</dbReference>
<dbReference type="SUPFAM" id="SSF117100">
    <property type="entry name" value="Beta-galactosidase LacA, domain 3"/>
    <property type="match status" value="1"/>
</dbReference>
<protein>
    <recommendedName>
        <fullName evidence="3">beta-galactosidase</fullName>
        <ecNumber evidence="3">3.2.1.23</ecNumber>
    </recommendedName>
</protein>
<evidence type="ECO:0000256" key="5">
    <source>
        <dbReference type="ARBA" id="ARBA00022801"/>
    </source>
</evidence>
<dbReference type="Gene3D" id="2.60.390.10">
    <property type="entry name" value="Beta-galactosidase, domain 3"/>
    <property type="match status" value="1"/>
</dbReference>
<dbReference type="InterPro" id="IPR031330">
    <property type="entry name" value="Gly_Hdrlase_35_cat"/>
</dbReference>
<dbReference type="Pfam" id="PF10435">
    <property type="entry name" value="BetaGal_dom2"/>
    <property type="match status" value="1"/>
</dbReference>
<dbReference type="InterPro" id="IPR018954">
    <property type="entry name" value="Betagal_dom2"/>
</dbReference>
<comment type="catalytic activity">
    <reaction evidence="1">
        <text>Hydrolysis of terminal non-reducing beta-D-galactose residues in beta-D-galactosides.</text>
        <dbReference type="EC" id="3.2.1.23"/>
    </reaction>
</comment>
<dbReference type="InterPro" id="IPR017853">
    <property type="entry name" value="GH"/>
</dbReference>